<organism evidence="2 3">
    <name type="scientific">Microctonus aethiopoides</name>
    <dbReference type="NCBI Taxonomy" id="144406"/>
    <lineage>
        <taxon>Eukaryota</taxon>
        <taxon>Metazoa</taxon>
        <taxon>Ecdysozoa</taxon>
        <taxon>Arthropoda</taxon>
        <taxon>Hexapoda</taxon>
        <taxon>Insecta</taxon>
        <taxon>Pterygota</taxon>
        <taxon>Neoptera</taxon>
        <taxon>Endopterygota</taxon>
        <taxon>Hymenoptera</taxon>
        <taxon>Apocrita</taxon>
        <taxon>Ichneumonoidea</taxon>
        <taxon>Braconidae</taxon>
        <taxon>Euphorinae</taxon>
        <taxon>Microctonus</taxon>
    </lineage>
</organism>
<evidence type="ECO:0000313" key="2">
    <source>
        <dbReference type="EMBL" id="KAK0157151.1"/>
    </source>
</evidence>
<accession>A0AA39C3B5</accession>
<comment type="caution">
    <text evidence="2">The sequence shown here is derived from an EMBL/GenBank/DDBJ whole genome shotgun (WGS) entry which is preliminary data.</text>
</comment>
<reference evidence="2" key="1">
    <citation type="journal article" date="2023" name="bioRxiv">
        <title>Scaffold-level genome assemblies of two parasitoid biocontrol wasps reveal the parthenogenesis mechanism and an associated novel virus.</title>
        <authorList>
            <person name="Inwood S."/>
            <person name="Skelly J."/>
            <person name="Guhlin J."/>
            <person name="Harrop T."/>
            <person name="Goldson S."/>
            <person name="Dearden P."/>
        </authorList>
    </citation>
    <scope>NUCLEOTIDE SEQUENCE</scope>
    <source>
        <strain evidence="2">Irish</strain>
        <tissue evidence="2">Whole body</tissue>
    </source>
</reference>
<evidence type="ECO:0000313" key="3">
    <source>
        <dbReference type="Proteomes" id="UP001168990"/>
    </source>
</evidence>
<evidence type="ECO:0000256" key="1">
    <source>
        <dbReference type="SAM" id="MobiDB-lite"/>
    </source>
</evidence>
<feature type="compositionally biased region" description="Basic and acidic residues" evidence="1">
    <location>
        <begin position="153"/>
        <end position="173"/>
    </location>
</feature>
<gene>
    <name evidence="2" type="ORF">PV328_011815</name>
</gene>
<feature type="region of interest" description="Disordered" evidence="1">
    <location>
        <begin position="1"/>
        <end position="48"/>
    </location>
</feature>
<feature type="compositionally biased region" description="Basic and acidic residues" evidence="1">
    <location>
        <begin position="113"/>
        <end position="134"/>
    </location>
</feature>
<feature type="compositionally biased region" description="Basic and acidic residues" evidence="1">
    <location>
        <begin position="182"/>
        <end position="192"/>
    </location>
</feature>
<proteinExistence type="predicted"/>
<dbReference type="Proteomes" id="UP001168990">
    <property type="component" value="Unassembled WGS sequence"/>
</dbReference>
<keyword evidence="3" id="KW-1185">Reference proteome</keyword>
<dbReference type="AlphaFoldDB" id="A0AA39C3B5"/>
<feature type="region of interest" description="Disordered" evidence="1">
    <location>
        <begin position="113"/>
        <end position="140"/>
    </location>
</feature>
<name>A0AA39C3B5_9HYME</name>
<reference evidence="2" key="2">
    <citation type="submission" date="2023-03" db="EMBL/GenBank/DDBJ databases">
        <authorList>
            <person name="Inwood S.N."/>
            <person name="Skelly J.G."/>
            <person name="Guhlin J."/>
            <person name="Harrop T.W.R."/>
            <person name="Goldson S.G."/>
            <person name="Dearden P.K."/>
        </authorList>
    </citation>
    <scope>NUCLEOTIDE SEQUENCE</scope>
    <source>
        <strain evidence="2">Irish</strain>
        <tissue evidence="2">Whole body</tissue>
    </source>
</reference>
<feature type="region of interest" description="Disordered" evidence="1">
    <location>
        <begin position="153"/>
        <end position="227"/>
    </location>
</feature>
<dbReference type="EMBL" id="JAQQBS010001479">
    <property type="protein sequence ID" value="KAK0157151.1"/>
    <property type="molecule type" value="Genomic_DNA"/>
</dbReference>
<feature type="compositionally biased region" description="Basic and acidic residues" evidence="1">
    <location>
        <begin position="202"/>
        <end position="227"/>
    </location>
</feature>
<protein>
    <submittedName>
        <fullName evidence="2">Uncharacterized protein</fullName>
    </submittedName>
</protein>
<sequence>MGKVEEMKASGRPTTHSKLKEAGSSQKQKIDGFTRSAAGNEKEETSSIEKALSVIMDELKGMNEKMGANKEEIKKVFDRLRESIADRDKKWEEEKNKMIERIDAMEEKLRNVEIGERRNMEGDENGRWEEEKQKMQQQQAKIEAEIGRLEQMKQRQIKAEKKNNIVREREKGGSNKTQTMGGERKNNEEQKQIGKHRNIHRARFDSRRKGGTEENRTSGEGGKERKS</sequence>